<dbReference type="Proteomes" id="UP000033035">
    <property type="component" value="Unassembled WGS sequence"/>
</dbReference>
<accession>A0A0F5JM54</accession>
<feature type="signal peptide" evidence="1">
    <location>
        <begin position="1"/>
        <end position="20"/>
    </location>
</feature>
<reference evidence="2 3" key="1">
    <citation type="submission" date="2013-04" db="EMBL/GenBank/DDBJ databases">
        <title>The Genome Sequence of Parabacteroides gordonii DSM 23371.</title>
        <authorList>
            <consortium name="The Broad Institute Genomics Platform"/>
            <person name="Earl A."/>
            <person name="Ward D."/>
            <person name="Feldgarden M."/>
            <person name="Gevers D."/>
            <person name="Martens E."/>
            <person name="Sakamoto M."/>
            <person name="Benno Y."/>
            <person name="Suzuki N."/>
            <person name="Matsunaga N."/>
            <person name="Koshihara K."/>
            <person name="Seki M."/>
            <person name="Komiya H."/>
            <person name="Walker B."/>
            <person name="Young S."/>
            <person name="Zeng Q."/>
            <person name="Gargeya S."/>
            <person name="Fitzgerald M."/>
            <person name="Haas B."/>
            <person name="Abouelleil A."/>
            <person name="Allen A.W."/>
            <person name="Alvarado L."/>
            <person name="Arachchi H.M."/>
            <person name="Berlin A.M."/>
            <person name="Chapman S.B."/>
            <person name="Gainer-Dewar J."/>
            <person name="Goldberg J."/>
            <person name="Griggs A."/>
            <person name="Gujja S."/>
            <person name="Hansen M."/>
            <person name="Howarth C."/>
            <person name="Imamovic A."/>
            <person name="Ireland A."/>
            <person name="Larimer J."/>
            <person name="McCowan C."/>
            <person name="Murphy C."/>
            <person name="Pearson M."/>
            <person name="Poon T.W."/>
            <person name="Priest M."/>
            <person name="Roberts A."/>
            <person name="Saif S."/>
            <person name="Shea T."/>
            <person name="Sisk P."/>
            <person name="Sykes S."/>
            <person name="Wortman J."/>
            <person name="Nusbaum C."/>
            <person name="Birren B."/>
        </authorList>
    </citation>
    <scope>NUCLEOTIDE SEQUENCE [LARGE SCALE GENOMIC DNA]</scope>
    <source>
        <strain evidence="2 3">MS-1</strain>
    </source>
</reference>
<gene>
    <name evidence="2" type="ORF">HMPREF1536_00997</name>
</gene>
<sequence length="401" mass="44187">MKAIKYIFSSLLLTATAANAQNIMTSSPYSMFGIGEIVTGLYGSNSAMGGVSTGMRHSSLINTENPAGLSGLDSCRLFAETSAFAKSESYKSKSGSSDAFSGNVSAFALAGRIMPRWYMAAGLTPYSSVGYYFQSTQPLEGSPNSYYTSTFEGYGGLSKVYLTNAFMLSKHLTVGVNLNYIFGNIKASENQGSMTVENKMYTNAFYADFGIQYHRNIAKDKSITLGAVYGYKQHLKMDNSTIITNGNVETEESDKSSSQYIPQYMGIGGSLVYRKWTYALDYKFQQYSSMISNDSRVKFKDAHEVRAGVCYFPNGYSSSSYWKRMSYKAGLDVSTPYMNISGQSGLSWRASLGFGLPVSNGQINAALFYDRTKLKNNTYQKDVIGITVTYTLSELFYKIKL</sequence>
<comment type="caution">
    <text evidence="2">The sequence shown here is derived from an EMBL/GenBank/DDBJ whole genome shotgun (WGS) entry which is preliminary data.</text>
</comment>
<evidence type="ECO:0000313" key="3">
    <source>
        <dbReference type="Proteomes" id="UP000033035"/>
    </source>
</evidence>
<dbReference type="HOGENOM" id="CLU_047829_1_0_10"/>
<keyword evidence="3" id="KW-1185">Reference proteome</keyword>
<proteinExistence type="predicted"/>
<name>A0A0F5JM54_9BACT</name>
<feature type="chain" id="PRO_5002489717" description="Outer membrane protein transport protein (OMPP1/FadL/TodX)" evidence="1">
    <location>
        <begin position="21"/>
        <end position="401"/>
    </location>
</feature>
<dbReference type="SUPFAM" id="SSF56935">
    <property type="entry name" value="Porins"/>
    <property type="match status" value="1"/>
</dbReference>
<dbReference type="STRING" id="1203610.HMPREF1536_00997"/>
<evidence type="ECO:0000313" key="2">
    <source>
        <dbReference type="EMBL" id="KKB58794.1"/>
    </source>
</evidence>
<dbReference type="AlphaFoldDB" id="A0A0F5JM54"/>
<evidence type="ECO:0008006" key="4">
    <source>
        <dbReference type="Google" id="ProtNLM"/>
    </source>
</evidence>
<dbReference type="RefSeq" id="WP_028730693.1">
    <property type="nucleotide sequence ID" value="NZ_KE386768.1"/>
</dbReference>
<organism evidence="2 3">
    <name type="scientific">Parabacteroides gordonii MS-1 = DSM 23371</name>
    <dbReference type="NCBI Taxonomy" id="1203610"/>
    <lineage>
        <taxon>Bacteria</taxon>
        <taxon>Pseudomonadati</taxon>
        <taxon>Bacteroidota</taxon>
        <taxon>Bacteroidia</taxon>
        <taxon>Bacteroidales</taxon>
        <taxon>Tannerellaceae</taxon>
        <taxon>Parabacteroides</taxon>
    </lineage>
</organism>
<evidence type="ECO:0000256" key="1">
    <source>
        <dbReference type="SAM" id="SignalP"/>
    </source>
</evidence>
<dbReference type="EMBL" id="AQHW01000008">
    <property type="protein sequence ID" value="KKB58794.1"/>
    <property type="molecule type" value="Genomic_DNA"/>
</dbReference>
<dbReference type="Gene3D" id="2.40.160.60">
    <property type="entry name" value="Outer membrane protein transport protein (OMPP1/FadL/TodX)"/>
    <property type="match status" value="1"/>
</dbReference>
<keyword evidence="1" id="KW-0732">Signal</keyword>
<protein>
    <recommendedName>
        <fullName evidence="4">Outer membrane protein transport protein (OMPP1/FadL/TodX)</fullName>
    </recommendedName>
</protein>
<dbReference type="PATRIC" id="fig|1203610.3.peg.1020"/>